<feature type="compositionally biased region" description="Basic and acidic residues" evidence="20">
    <location>
        <begin position="159"/>
        <end position="168"/>
    </location>
</feature>
<dbReference type="InterPro" id="IPR017907">
    <property type="entry name" value="Znf_RING_CS"/>
</dbReference>
<dbReference type="PROSITE" id="PS50800">
    <property type="entry name" value="SAP"/>
    <property type="match status" value="1"/>
</dbReference>
<dbReference type="InterPro" id="IPR013083">
    <property type="entry name" value="Znf_RING/FYVE/PHD"/>
</dbReference>
<evidence type="ECO:0000256" key="1">
    <source>
        <dbReference type="ARBA" id="ARBA00000900"/>
    </source>
</evidence>
<evidence type="ECO:0000259" key="21">
    <source>
        <dbReference type="PROSITE" id="PS50089"/>
    </source>
</evidence>
<dbReference type="PROSITE" id="PS00518">
    <property type="entry name" value="ZF_RING_1"/>
    <property type="match status" value="1"/>
</dbReference>
<dbReference type="PROSITE" id="PS50089">
    <property type="entry name" value="ZF_RING_2"/>
    <property type="match status" value="1"/>
</dbReference>
<dbReference type="GO" id="GO:0003697">
    <property type="term" value="F:single-stranded DNA binding"/>
    <property type="evidence" value="ECO:0007669"/>
    <property type="project" value="InterPro"/>
</dbReference>
<evidence type="ECO:0000256" key="4">
    <source>
        <dbReference type="ARBA" id="ARBA00009506"/>
    </source>
</evidence>
<keyword evidence="9" id="KW-0227">DNA damage</keyword>
<evidence type="ECO:0000256" key="7">
    <source>
        <dbReference type="ARBA" id="ARBA00022679"/>
    </source>
</evidence>
<feature type="region of interest" description="Disordered" evidence="20">
    <location>
        <begin position="364"/>
        <end position="405"/>
    </location>
</feature>
<keyword evidence="7" id="KW-0808">Transferase</keyword>
<dbReference type="SMART" id="SM00513">
    <property type="entry name" value="SAP"/>
    <property type="match status" value="1"/>
</dbReference>
<comment type="catalytic activity">
    <reaction evidence="1">
        <text>S-ubiquitinyl-[E2 ubiquitin-conjugating enzyme]-L-cysteine + [acceptor protein]-L-lysine = [E2 ubiquitin-conjugating enzyme]-L-cysteine + N(6)-ubiquitinyl-[acceptor protein]-L-lysine.</text>
        <dbReference type="EC" id="2.3.2.27"/>
    </reaction>
</comment>
<evidence type="ECO:0000256" key="5">
    <source>
        <dbReference type="ARBA" id="ARBA00012483"/>
    </source>
</evidence>
<accession>A0A8H7A5E6</accession>
<evidence type="ECO:0000256" key="12">
    <source>
        <dbReference type="ARBA" id="ARBA00022833"/>
    </source>
</evidence>
<dbReference type="InterPro" id="IPR001841">
    <property type="entry name" value="Znf_RING"/>
</dbReference>
<dbReference type="Proteomes" id="UP000623687">
    <property type="component" value="Unassembled WGS sequence"/>
</dbReference>
<feature type="region of interest" description="Disordered" evidence="20">
    <location>
        <begin position="120"/>
        <end position="175"/>
    </location>
</feature>
<protein>
    <recommendedName>
        <fullName evidence="6">Postreplication repair E3 ubiquitin-protein ligase RAD18</fullName>
        <ecNumber evidence="5">2.3.2.27</ecNumber>
    </recommendedName>
    <alternativeName>
        <fullName evidence="17">Postreplication repair E3 ubiquitin-protein ligase rad18</fullName>
    </alternativeName>
    <alternativeName>
        <fullName evidence="16 18">RING-type E3 ubiquitin transferase RAD18</fullName>
    </alternativeName>
</protein>
<evidence type="ECO:0000259" key="22">
    <source>
        <dbReference type="PROSITE" id="PS50800"/>
    </source>
</evidence>
<feature type="domain" description="SAP" evidence="22">
    <location>
        <begin position="257"/>
        <end position="291"/>
    </location>
</feature>
<keyword evidence="11" id="KW-0833">Ubl conjugation pathway</keyword>
<dbReference type="GO" id="GO:0006281">
    <property type="term" value="P:DNA repair"/>
    <property type="evidence" value="ECO:0007669"/>
    <property type="project" value="UniProtKB-KW"/>
</dbReference>
<evidence type="ECO:0000313" key="24">
    <source>
        <dbReference type="Proteomes" id="UP000623687"/>
    </source>
</evidence>
<evidence type="ECO:0000256" key="2">
    <source>
        <dbReference type="ARBA" id="ARBA00004123"/>
    </source>
</evidence>
<feature type="domain" description="RING-type" evidence="21">
    <location>
        <begin position="39"/>
        <end position="77"/>
    </location>
</feature>
<keyword evidence="14" id="KW-0234">DNA repair</keyword>
<dbReference type="OrthoDB" id="9049620at2759"/>
<dbReference type="InterPro" id="IPR039577">
    <property type="entry name" value="Rad18"/>
</dbReference>
<proteinExistence type="inferred from homology"/>
<evidence type="ECO:0000256" key="20">
    <source>
        <dbReference type="SAM" id="MobiDB-lite"/>
    </source>
</evidence>
<evidence type="ECO:0000256" key="13">
    <source>
        <dbReference type="ARBA" id="ARBA00023125"/>
    </source>
</evidence>
<evidence type="ECO:0000256" key="18">
    <source>
        <dbReference type="ARBA" id="ARBA00082369"/>
    </source>
</evidence>
<evidence type="ECO:0000256" key="9">
    <source>
        <dbReference type="ARBA" id="ARBA00022763"/>
    </source>
</evidence>
<dbReference type="AlphaFoldDB" id="A0A8H7A5E6"/>
<dbReference type="Pfam" id="PF02037">
    <property type="entry name" value="SAP"/>
    <property type="match status" value="1"/>
</dbReference>
<evidence type="ECO:0000256" key="16">
    <source>
        <dbReference type="ARBA" id="ARBA00031783"/>
    </source>
</evidence>
<keyword evidence="15" id="KW-0539">Nucleus</keyword>
<reference evidence="23" key="1">
    <citation type="submission" date="2019-07" db="EMBL/GenBank/DDBJ databases">
        <authorList>
            <person name="Palmer J.M."/>
        </authorList>
    </citation>
    <scope>NUCLEOTIDE SEQUENCE</scope>
    <source>
        <strain evidence="23">PC9</strain>
    </source>
</reference>
<dbReference type="PANTHER" id="PTHR14134">
    <property type="entry name" value="E3 UBIQUITIN-PROTEIN LIGASE RAD18"/>
    <property type="match status" value="1"/>
</dbReference>
<dbReference type="GO" id="GO:0061630">
    <property type="term" value="F:ubiquitin protein ligase activity"/>
    <property type="evidence" value="ECO:0007669"/>
    <property type="project" value="UniProtKB-EC"/>
</dbReference>
<name>A0A8H7A5E6_PLEOS</name>
<evidence type="ECO:0000256" key="6">
    <source>
        <dbReference type="ARBA" id="ARBA00015551"/>
    </source>
</evidence>
<feature type="compositionally biased region" description="Acidic residues" evidence="20">
    <location>
        <begin position="389"/>
        <end position="405"/>
    </location>
</feature>
<dbReference type="PANTHER" id="PTHR14134:SF2">
    <property type="entry name" value="E3 UBIQUITIN-PROTEIN LIGASE RAD18"/>
    <property type="match status" value="1"/>
</dbReference>
<organism evidence="23 24">
    <name type="scientific">Pleurotus ostreatus</name>
    <name type="common">Oyster mushroom</name>
    <name type="synonym">White-rot fungus</name>
    <dbReference type="NCBI Taxonomy" id="5322"/>
    <lineage>
        <taxon>Eukaryota</taxon>
        <taxon>Fungi</taxon>
        <taxon>Dikarya</taxon>
        <taxon>Basidiomycota</taxon>
        <taxon>Agaricomycotina</taxon>
        <taxon>Agaricomycetes</taxon>
        <taxon>Agaricomycetidae</taxon>
        <taxon>Agaricales</taxon>
        <taxon>Pleurotineae</taxon>
        <taxon>Pleurotaceae</taxon>
        <taxon>Pleurotus</taxon>
    </lineage>
</organism>
<dbReference type="GO" id="GO:0097505">
    <property type="term" value="C:Rad6-Rad18 complex"/>
    <property type="evidence" value="ECO:0007669"/>
    <property type="project" value="TreeGrafter"/>
</dbReference>
<dbReference type="Gene3D" id="3.30.40.10">
    <property type="entry name" value="Zinc/RING finger domain, C3HC4 (zinc finger)"/>
    <property type="match status" value="1"/>
</dbReference>
<keyword evidence="13" id="KW-0238">DNA-binding</keyword>
<dbReference type="GO" id="GO:0006301">
    <property type="term" value="P:DNA damage tolerance"/>
    <property type="evidence" value="ECO:0007669"/>
    <property type="project" value="InterPro"/>
</dbReference>
<comment type="caution">
    <text evidence="23">The sequence shown here is derived from an EMBL/GenBank/DDBJ whole genome shotgun (WGS) entry which is preliminary data.</text>
</comment>
<dbReference type="SMART" id="SM00184">
    <property type="entry name" value="RING"/>
    <property type="match status" value="1"/>
</dbReference>
<evidence type="ECO:0000256" key="15">
    <source>
        <dbReference type="ARBA" id="ARBA00023242"/>
    </source>
</evidence>
<evidence type="ECO:0000313" key="23">
    <source>
        <dbReference type="EMBL" id="KAF7441114.1"/>
    </source>
</evidence>
<dbReference type="GeneID" id="59371304"/>
<dbReference type="GO" id="GO:0005634">
    <property type="term" value="C:nucleus"/>
    <property type="evidence" value="ECO:0007669"/>
    <property type="project" value="UniProtKB-SubCell"/>
</dbReference>
<dbReference type="GO" id="GO:0006513">
    <property type="term" value="P:protein monoubiquitination"/>
    <property type="evidence" value="ECO:0007669"/>
    <property type="project" value="InterPro"/>
</dbReference>
<keyword evidence="8" id="KW-0479">Metal-binding</keyword>
<evidence type="ECO:0000256" key="17">
    <source>
        <dbReference type="ARBA" id="ARBA00074353"/>
    </source>
</evidence>
<dbReference type="InterPro" id="IPR003034">
    <property type="entry name" value="SAP_dom"/>
</dbReference>
<evidence type="ECO:0000256" key="10">
    <source>
        <dbReference type="ARBA" id="ARBA00022771"/>
    </source>
</evidence>
<sequence>MLSSHNNALKMAAEITDPFDLPGPSERPGLRDMDASMRCTICQEFYDAPVTLSCGHCFCSLCIRNSLAEKPECPQCRKSSSDVHFRPNPTVEQAVEAWKAARPCILKLLKETADLLSRANAAPVEARSSKPVKKRKRTQSVDSVASIELVEPQTAIKSSEGESVREGASDSLSSSQLNPLTTYVAVGCPICNKQVLYCNINTHMDSGCSKHVVSRRSSQTTQATRWQGIFTGDNNSKGKQKSSGSEDSDAPLPKLAYGTMKEKAIRERLVEHGLSTHGDKAALVARHRQWVMMYNANLDKSEKNRKPLKELRKELKTWEDGSKSKKVIVEDTVAHEVHSLPGHISCPHFSLIQRKYRSEFTDLVEKAKASSSAHKPPSVPISSPPLETTSDDADVVPDSEDEAPK</sequence>
<dbReference type="NCBIfam" id="TIGR00599">
    <property type="entry name" value="rad18"/>
    <property type="match status" value="1"/>
</dbReference>
<dbReference type="RefSeq" id="XP_036636958.1">
    <property type="nucleotide sequence ID" value="XM_036771113.1"/>
</dbReference>
<dbReference type="Pfam" id="PF13923">
    <property type="entry name" value="zf-C3HC4_2"/>
    <property type="match status" value="1"/>
</dbReference>
<comment type="subcellular location">
    <subcellularLocation>
        <location evidence="2">Nucleus</location>
    </subcellularLocation>
</comment>
<comment type="pathway">
    <text evidence="3">Protein modification; protein ubiquitination.</text>
</comment>
<feature type="region of interest" description="Disordered" evidence="20">
    <location>
        <begin position="218"/>
        <end position="253"/>
    </location>
</feature>
<keyword evidence="10 19" id="KW-0863">Zinc-finger</keyword>
<dbReference type="SUPFAM" id="SSF57850">
    <property type="entry name" value="RING/U-box"/>
    <property type="match status" value="1"/>
</dbReference>
<evidence type="ECO:0000256" key="11">
    <source>
        <dbReference type="ARBA" id="ARBA00022786"/>
    </source>
</evidence>
<keyword evidence="24" id="KW-1185">Reference proteome</keyword>
<dbReference type="FunFam" id="3.30.40.10:FF:000172">
    <property type="entry name" value="E3 ubiquitin-protein ligase RAD18"/>
    <property type="match status" value="1"/>
</dbReference>
<keyword evidence="12" id="KW-0862">Zinc</keyword>
<comment type="similarity">
    <text evidence="4">Belongs to the RAD18 family.</text>
</comment>
<dbReference type="EMBL" id="JACETU010000001">
    <property type="protein sequence ID" value="KAF7441114.1"/>
    <property type="molecule type" value="Genomic_DNA"/>
</dbReference>
<dbReference type="VEuPathDB" id="FungiDB:PC9H_001463"/>
<evidence type="ECO:0000256" key="19">
    <source>
        <dbReference type="PROSITE-ProRule" id="PRU00175"/>
    </source>
</evidence>
<gene>
    <name evidence="23" type="primary">RAD18</name>
    <name evidence="23" type="ORF">PC9H_001463</name>
</gene>
<dbReference type="EC" id="2.3.2.27" evidence="5"/>
<evidence type="ECO:0000256" key="14">
    <source>
        <dbReference type="ARBA" id="ARBA00023204"/>
    </source>
</evidence>
<dbReference type="InterPro" id="IPR004580">
    <property type="entry name" value="Rad18_fungi"/>
</dbReference>
<dbReference type="GO" id="GO:0008270">
    <property type="term" value="F:zinc ion binding"/>
    <property type="evidence" value="ECO:0007669"/>
    <property type="project" value="UniProtKB-KW"/>
</dbReference>
<evidence type="ECO:0000256" key="8">
    <source>
        <dbReference type="ARBA" id="ARBA00022723"/>
    </source>
</evidence>
<feature type="compositionally biased region" description="Low complexity" evidence="20">
    <location>
        <begin position="232"/>
        <end position="245"/>
    </location>
</feature>
<evidence type="ECO:0000256" key="3">
    <source>
        <dbReference type="ARBA" id="ARBA00004906"/>
    </source>
</evidence>